<evidence type="ECO:0000256" key="1">
    <source>
        <dbReference type="ARBA" id="ARBA00000900"/>
    </source>
</evidence>
<evidence type="ECO:0000256" key="3">
    <source>
        <dbReference type="ARBA" id="ARBA00004906"/>
    </source>
</evidence>
<dbReference type="SUPFAM" id="SSF57850">
    <property type="entry name" value="RING/U-box"/>
    <property type="match status" value="1"/>
</dbReference>
<dbReference type="GO" id="GO:0016020">
    <property type="term" value="C:membrane"/>
    <property type="evidence" value="ECO:0007669"/>
    <property type="project" value="UniProtKB-SubCell"/>
</dbReference>
<dbReference type="Pfam" id="PF13639">
    <property type="entry name" value="zf-RING_2"/>
    <property type="match status" value="1"/>
</dbReference>
<keyword evidence="5" id="KW-0808">Transferase</keyword>
<keyword evidence="6 16" id="KW-0812">Transmembrane</keyword>
<feature type="compositionally biased region" description="Basic and acidic residues" evidence="15">
    <location>
        <begin position="210"/>
        <end position="225"/>
    </location>
</feature>
<keyword evidence="11 16" id="KW-1133">Transmembrane helix</keyword>
<dbReference type="UniPathway" id="UPA00143"/>
<proteinExistence type="inferred from homology"/>
<dbReference type="EMBL" id="BKCP01000891">
    <property type="protein sequence ID" value="GER26177.1"/>
    <property type="molecule type" value="Genomic_DNA"/>
</dbReference>
<evidence type="ECO:0000256" key="6">
    <source>
        <dbReference type="ARBA" id="ARBA00022692"/>
    </source>
</evidence>
<dbReference type="GO" id="GO:0061630">
    <property type="term" value="F:ubiquitin protein ligase activity"/>
    <property type="evidence" value="ECO:0007669"/>
    <property type="project" value="UniProtKB-EC"/>
</dbReference>
<keyword evidence="9" id="KW-0833">Ubl conjugation pathway</keyword>
<feature type="region of interest" description="Disordered" evidence="15">
    <location>
        <begin position="201"/>
        <end position="235"/>
    </location>
</feature>
<evidence type="ECO:0000259" key="17">
    <source>
        <dbReference type="PROSITE" id="PS50089"/>
    </source>
</evidence>
<sequence length="293" mass="32076">MALNHRSLLLGDLKGPDKKDDKAPKLPCPGCNLNLSTHLPIPKSKHISSTLILTICFLFLFFFLSLVYFAIRRRRSRRRRRRSSAAPPPAGGDDLLIDELEREPGPVDHHVWHIRTVGLPDSVIDSIAVFKYKRGENLTAGSDCPVCLSEFEEDETLRLLPKCSHAFHLPCIDSWLRAHTNCPVCRAPIVKMGGGLVGGDGLGEVGPTVEEDRAREGESGDEGERCFGGPSVGDDKPAQIAATRFKECSGSSRGGKFVRVVSDLGGRDRANVDLGYVRKPMIKRSVSVDLSPV</sequence>
<evidence type="ECO:0000256" key="12">
    <source>
        <dbReference type="ARBA" id="ARBA00023136"/>
    </source>
</evidence>
<evidence type="ECO:0000256" key="8">
    <source>
        <dbReference type="ARBA" id="ARBA00022771"/>
    </source>
</evidence>
<keyword evidence="10" id="KW-0862">Zinc</keyword>
<evidence type="ECO:0000256" key="13">
    <source>
        <dbReference type="ARBA" id="ARBA00024209"/>
    </source>
</evidence>
<comment type="similarity">
    <text evidence="13">Belongs to the RING-type zinc finger family. ATL subfamily.</text>
</comment>
<evidence type="ECO:0000256" key="10">
    <source>
        <dbReference type="ARBA" id="ARBA00022833"/>
    </source>
</evidence>
<dbReference type="Gene3D" id="3.30.40.10">
    <property type="entry name" value="Zinc/RING finger domain, C3HC4 (zinc finger)"/>
    <property type="match status" value="1"/>
</dbReference>
<evidence type="ECO:0000256" key="2">
    <source>
        <dbReference type="ARBA" id="ARBA00004167"/>
    </source>
</evidence>
<name>A0A5A7P0P7_STRAF</name>
<feature type="transmembrane region" description="Helical" evidence="16">
    <location>
        <begin position="47"/>
        <end position="71"/>
    </location>
</feature>
<evidence type="ECO:0000313" key="18">
    <source>
        <dbReference type="EMBL" id="GER26177.1"/>
    </source>
</evidence>
<evidence type="ECO:0000256" key="9">
    <source>
        <dbReference type="ARBA" id="ARBA00022786"/>
    </source>
</evidence>
<dbReference type="SMART" id="SM00184">
    <property type="entry name" value="RING"/>
    <property type="match status" value="1"/>
</dbReference>
<dbReference type="Proteomes" id="UP000325081">
    <property type="component" value="Unassembled WGS sequence"/>
</dbReference>
<comment type="catalytic activity">
    <reaction evidence="1">
        <text>S-ubiquitinyl-[E2 ubiquitin-conjugating enzyme]-L-cysteine + [acceptor protein]-L-lysine = [E2 ubiquitin-conjugating enzyme]-L-cysteine + N(6)-ubiquitinyl-[acceptor protein]-L-lysine.</text>
        <dbReference type="EC" id="2.3.2.27"/>
    </reaction>
</comment>
<comment type="subcellular location">
    <subcellularLocation>
        <location evidence="2">Membrane</location>
        <topology evidence="2">Single-pass membrane protein</topology>
    </subcellularLocation>
</comment>
<comment type="pathway">
    <text evidence="3">Protein modification; protein ubiquitination.</text>
</comment>
<dbReference type="InterPro" id="IPR044600">
    <property type="entry name" value="ATL1/ATL16-like"/>
</dbReference>
<organism evidence="18 19">
    <name type="scientific">Striga asiatica</name>
    <name type="common">Asiatic witchweed</name>
    <name type="synonym">Buchnera asiatica</name>
    <dbReference type="NCBI Taxonomy" id="4170"/>
    <lineage>
        <taxon>Eukaryota</taxon>
        <taxon>Viridiplantae</taxon>
        <taxon>Streptophyta</taxon>
        <taxon>Embryophyta</taxon>
        <taxon>Tracheophyta</taxon>
        <taxon>Spermatophyta</taxon>
        <taxon>Magnoliopsida</taxon>
        <taxon>eudicotyledons</taxon>
        <taxon>Gunneridae</taxon>
        <taxon>Pentapetalae</taxon>
        <taxon>asterids</taxon>
        <taxon>lamiids</taxon>
        <taxon>Lamiales</taxon>
        <taxon>Orobanchaceae</taxon>
        <taxon>Buchnereae</taxon>
        <taxon>Striga</taxon>
    </lineage>
</organism>
<dbReference type="EC" id="2.3.2.27" evidence="4"/>
<dbReference type="InterPro" id="IPR001841">
    <property type="entry name" value="Znf_RING"/>
</dbReference>
<dbReference type="GO" id="GO:0008270">
    <property type="term" value="F:zinc ion binding"/>
    <property type="evidence" value="ECO:0007669"/>
    <property type="project" value="UniProtKB-KW"/>
</dbReference>
<dbReference type="PANTHER" id="PTHR46913">
    <property type="entry name" value="RING-H2 FINGER PROTEIN ATL16"/>
    <property type="match status" value="1"/>
</dbReference>
<feature type="domain" description="RING-type" evidence="17">
    <location>
        <begin position="144"/>
        <end position="186"/>
    </location>
</feature>
<gene>
    <name evidence="18" type="ORF">STAS_01814</name>
</gene>
<keyword evidence="7" id="KW-0479">Metal-binding</keyword>
<evidence type="ECO:0000256" key="7">
    <source>
        <dbReference type="ARBA" id="ARBA00022723"/>
    </source>
</evidence>
<dbReference type="PANTHER" id="PTHR46913:SF19">
    <property type="entry name" value="RING-TYPE E3 UBIQUITIN TRANSFERASE"/>
    <property type="match status" value="1"/>
</dbReference>
<dbReference type="PROSITE" id="PS50089">
    <property type="entry name" value="ZF_RING_2"/>
    <property type="match status" value="1"/>
</dbReference>
<dbReference type="AlphaFoldDB" id="A0A5A7P0P7"/>
<dbReference type="GO" id="GO:0016567">
    <property type="term" value="P:protein ubiquitination"/>
    <property type="evidence" value="ECO:0007669"/>
    <property type="project" value="UniProtKB-UniPathway"/>
</dbReference>
<evidence type="ECO:0000256" key="11">
    <source>
        <dbReference type="ARBA" id="ARBA00022989"/>
    </source>
</evidence>
<evidence type="ECO:0000313" key="19">
    <source>
        <dbReference type="Proteomes" id="UP000325081"/>
    </source>
</evidence>
<comment type="caution">
    <text evidence="18">The sequence shown here is derived from an EMBL/GenBank/DDBJ whole genome shotgun (WGS) entry which is preliminary data.</text>
</comment>
<dbReference type="CDD" id="cd16461">
    <property type="entry name" value="RING-H2_EL5-like"/>
    <property type="match status" value="1"/>
</dbReference>
<dbReference type="InterPro" id="IPR013083">
    <property type="entry name" value="Znf_RING/FYVE/PHD"/>
</dbReference>
<protein>
    <recommendedName>
        <fullName evidence="4">RING-type E3 ubiquitin transferase</fullName>
        <ecNumber evidence="4">2.3.2.27</ecNumber>
    </recommendedName>
</protein>
<evidence type="ECO:0000256" key="16">
    <source>
        <dbReference type="SAM" id="Phobius"/>
    </source>
</evidence>
<dbReference type="FunFam" id="3.30.40.10:FF:000187">
    <property type="entry name" value="E3 ubiquitin-protein ligase ATL6"/>
    <property type="match status" value="1"/>
</dbReference>
<evidence type="ECO:0000256" key="4">
    <source>
        <dbReference type="ARBA" id="ARBA00012483"/>
    </source>
</evidence>
<dbReference type="OrthoDB" id="9984778at2759"/>
<evidence type="ECO:0000256" key="5">
    <source>
        <dbReference type="ARBA" id="ARBA00022679"/>
    </source>
</evidence>
<evidence type="ECO:0000256" key="15">
    <source>
        <dbReference type="SAM" id="MobiDB-lite"/>
    </source>
</evidence>
<evidence type="ECO:0000256" key="14">
    <source>
        <dbReference type="PROSITE-ProRule" id="PRU00175"/>
    </source>
</evidence>
<keyword evidence="19" id="KW-1185">Reference proteome</keyword>
<reference evidence="19" key="1">
    <citation type="journal article" date="2019" name="Curr. Biol.">
        <title>Genome Sequence of Striga asiatica Provides Insight into the Evolution of Plant Parasitism.</title>
        <authorList>
            <person name="Yoshida S."/>
            <person name="Kim S."/>
            <person name="Wafula E.K."/>
            <person name="Tanskanen J."/>
            <person name="Kim Y.M."/>
            <person name="Honaas L."/>
            <person name="Yang Z."/>
            <person name="Spallek T."/>
            <person name="Conn C.E."/>
            <person name="Ichihashi Y."/>
            <person name="Cheong K."/>
            <person name="Cui S."/>
            <person name="Der J.P."/>
            <person name="Gundlach H."/>
            <person name="Jiao Y."/>
            <person name="Hori C."/>
            <person name="Ishida J.K."/>
            <person name="Kasahara H."/>
            <person name="Kiba T."/>
            <person name="Kim M.S."/>
            <person name="Koo N."/>
            <person name="Laohavisit A."/>
            <person name="Lee Y.H."/>
            <person name="Lumba S."/>
            <person name="McCourt P."/>
            <person name="Mortimer J.C."/>
            <person name="Mutuku J.M."/>
            <person name="Nomura T."/>
            <person name="Sasaki-Sekimoto Y."/>
            <person name="Seto Y."/>
            <person name="Wang Y."/>
            <person name="Wakatake T."/>
            <person name="Sakakibara H."/>
            <person name="Demura T."/>
            <person name="Yamaguchi S."/>
            <person name="Yoneyama K."/>
            <person name="Manabe R.I."/>
            <person name="Nelson D.C."/>
            <person name="Schulman A.H."/>
            <person name="Timko M.P."/>
            <person name="dePamphilis C.W."/>
            <person name="Choi D."/>
            <person name="Shirasu K."/>
        </authorList>
    </citation>
    <scope>NUCLEOTIDE SEQUENCE [LARGE SCALE GENOMIC DNA]</scope>
    <source>
        <strain evidence="19">cv. UVA1</strain>
    </source>
</reference>
<keyword evidence="12 16" id="KW-0472">Membrane</keyword>
<keyword evidence="8 14" id="KW-0863">Zinc-finger</keyword>
<accession>A0A5A7P0P7</accession>